<evidence type="ECO:0000313" key="1">
    <source>
        <dbReference type="EMBL" id="XCN14998.1"/>
    </source>
</evidence>
<dbReference type="AlphaFoldDB" id="A0AAU8KIV8"/>
<sequence length="54" mass="5698">MLADGRPPALVDALLAGAEARQASELITNTVEDITGAPASTFARWAADRVDVFR</sequence>
<dbReference type="RefSeq" id="WP_354597293.1">
    <property type="nucleotide sequence ID" value="NZ_CP136798.1"/>
</dbReference>
<reference evidence="1" key="1">
    <citation type="submission" date="2023-10" db="EMBL/GenBank/DDBJ databases">
        <title>Complete genome sequence of Streptomyces sp. JL1001.</title>
        <authorList>
            <person name="Jiang L."/>
        </authorList>
    </citation>
    <scope>NUCLEOTIDE SEQUENCE</scope>
    <source>
        <strain evidence="1">JL1001</strain>
    </source>
</reference>
<dbReference type="EMBL" id="CP136798">
    <property type="protein sequence ID" value="XCN14998.1"/>
    <property type="molecule type" value="Genomic_DNA"/>
</dbReference>
<organism evidence="1">
    <name type="scientific">Streptomyces sp. JL1001</name>
    <dbReference type="NCBI Taxonomy" id="3078227"/>
    <lineage>
        <taxon>Bacteria</taxon>
        <taxon>Bacillati</taxon>
        <taxon>Actinomycetota</taxon>
        <taxon>Actinomycetes</taxon>
        <taxon>Kitasatosporales</taxon>
        <taxon>Streptomycetaceae</taxon>
        <taxon>Streptomyces</taxon>
    </lineage>
</organism>
<gene>
    <name evidence="1" type="ORF">R1Y80_15650</name>
</gene>
<accession>A0AAU8KIV8</accession>
<name>A0AAU8KIV8_9ACTN</name>
<protein>
    <submittedName>
        <fullName evidence="1">Uncharacterized protein</fullName>
    </submittedName>
</protein>
<proteinExistence type="predicted"/>